<dbReference type="SUPFAM" id="SSF103473">
    <property type="entry name" value="MFS general substrate transporter"/>
    <property type="match status" value="1"/>
</dbReference>
<keyword evidence="3 7" id="KW-0812">Transmembrane</keyword>
<dbReference type="Gene3D" id="1.20.1250.20">
    <property type="entry name" value="MFS general substrate transporter like domains"/>
    <property type="match status" value="1"/>
</dbReference>
<keyword evidence="2" id="KW-0813">Transport</keyword>
<evidence type="ECO:0000256" key="3">
    <source>
        <dbReference type="ARBA" id="ARBA00022692"/>
    </source>
</evidence>
<proteinExistence type="predicted"/>
<dbReference type="InterPro" id="IPR005828">
    <property type="entry name" value="MFS_sugar_transport-like"/>
</dbReference>
<feature type="transmembrane region" description="Helical" evidence="7">
    <location>
        <begin position="317"/>
        <end position="334"/>
    </location>
</feature>
<gene>
    <name evidence="9" type="ORF">SO694_0017707</name>
</gene>
<keyword evidence="4 7" id="KW-1133">Transmembrane helix</keyword>
<dbReference type="InterPro" id="IPR018247">
    <property type="entry name" value="EF_Hand_1_Ca_BS"/>
</dbReference>
<feature type="domain" description="Calcium-regulated actin-bundling protein C-terminal" evidence="8">
    <location>
        <begin position="108"/>
        <end position="188"/>
    </location>
</feature>
<feature type="transmembrane region" description="Helical" evidence="7">
    <location>
        <begin position="509"/>
        <end position="529"/>
    </location>
</feature>
<feature type="compositionally biased region" description="Basic and acidic residues" evidence="6">
    <location>
        <begin position="1"/>
        <end position="16"/>
    </location>
</feature>
<feature type="compositionally biased region" description="Low complexity" evidence="6">
    <location>
        <begin position="570"/>
        <end position="584"/>
    </location>
</feature>
<organism evidence="9 10">
    <name type="scientific">Aureococcus anophagefferens</name>
    <name type="common">Harmful bloom alga</name>
    <dbReference type="NCBI Taxonomy" id="44056"/>
    <lineage>
        <taxon>Eukaryota</taxon>
        <taxon>Sar</taxon>
        <taxon>Stramenopiles</taxon>
        <taxon>Ochrophyta</taxon>
        <taxon>Pelagophyceae</taxon>
        <taxon>Pelagomonadales</taxon>
        <taxon>Pelagomonadaceae</taxon>
        <taxon>Aureococcus</taxon>
    </lineage>
</organism>
<feature type="compositionally biased region" description="Basic and acidic residues" evidence="6">
    <location>
        <begin position="204"/>
        <end position="213"/>
    </location>
</feature>
<sequence length="645" mass="69092">MAAMEGKRRVSIHDPFDGNEDNNPYKVKGSRLRAHTQGDKFTELCNQDPRARRAADFLQKHGKTRTGIQRKHEIEDVDMNSDGQISFIEYLILHYKAMILKDSSQRAEAFADEKKKREAKIKELTAKAEKGGVKGMAAKQELVILESGDKTEMNRIELTLNAAKRKANKQSGEDALKKEKEKQAAELKKAAEAKKAKMKARMAMFEKKDERPRTPRAPNRRVRPRAPGLRNRATMGCCGPADVGRRKVLVALLANAGAAMNFSTIEIAVMLMGDAEGLTRGWEMSVLDSLVFAGCIIGMVSFGYVGDRVGRVKGLQAAMFLSVFGVVLSAATPMDTEAEVAAVLCVARFVLGVGIGGVYPLAAALAYERSDSDAVGELGARWRSMLLVGAVPFAWALLLADGLPKSDRPPAPPPAKAAGAAPKAGDAFLALLEEDRGFRVALGGAAAAWLGYNTYAYGIICYYRELESAILGDDVSAVLAAALLAGVAQFLAAVASVYHIRAAGSRRSFLLGGLGAAASFFALALYRLASDAATTALLVMFILLRGAIQWPGIAIYALPNTFAPPRVRARGPTASPRRSARSAPSPGPPPTALLTAFGLFPVFLISAVVAVLSCVGAYFVPYPRPKATRLEHEPAHRKGGAAEAR</sequence>
<name>A0ABR1FGR1_AURAN</name>
<dbReference type="EMBL" id="JBBJCI010000428">
    <property type="protein sequence ID" value="KAK7230503.1"/>
    <property type="molecule type" value="Genomic_DNA"/>
</dbReference>
<reference evidence="9 10" key="1">
    <citation type="submission" date="2024-03" db="EMBL/GenBank/DDBJ databases">
        <title>Aureococcus anophagefferens CCMP1851 and Kratosvirus quantuckense: Draft genome of a second virus-susceptible host strain in the model system.</title>
        <authorList>
            <person name="Chase E."/>
            <person name="Truchon A.R."/>
            <person name="Schepens W."/>
            <person name="Wilhelm S.W."/>
        </authorList>
    </citation>
    <scope>NUCLEOTIDE SEQUENCE [LARGE SCALE GENOMIC DNA]</scope>
    <source>
        <strain evidence="9 10">CCMP1851</strain>
    </source>
</reference>
<feature type="region of interest" description="Disordered" evidence="6">
    <location>
        <begin position="165"/>
        <end position="233"/>
    </location>
</feature>
<feature type="transmembrane region" description="Helical" evidence="7">
    <location>
        <begin position="536"/>
        <end position="558"/>
    </location>
</feature>
<feature type="transmembrane region" description="Helical" evidence="7">
    <location>
        <begin position="382"/>
        <end position="400"/>
    </location>
</feature>
<dbReference type="Proteomes" id="UP001363151">
    <property type="component" value="Unassembled WGS sequence"/>
</dbReference>
<feature type="transmembrane region" description="Helical" evidence="7">
    <location>
        <begin position="340"/>
        <end position="362"/>
    </location>
</feature>
<evidence type="ECO:0000313" key="10">
    <source>
        <dbReference type="Proteomes" id="UP001363151"/>
    </source>
</evidence>
<feature type="region of interest" description="Disordered" evidence="6">
    <location>
        <begin position="567"/>
        <end position="587"/>
    </location>
</feature>
<dbReference type="PANTHER" id="PTHR23511:SF34">
    <property type="entry name" value="SYNAPTIC VESICLE GLYCOPROTEIN 2"/>
    <property type="match status" value="1"/>
</dbReference>
<dbReference type="PANTHER" id="PTHR23511">
    <property type="entry name" value="SYNAPTIC VESICLE GLYCOPROTEIN 2"/>
    <property type="match status" value="1"/>
</dbReference>
<feature type="transmembrane region" description="Helical" evidence="7">
    <location>
        <begin position="284"/>
        <end position="305"/>
    </location>
</feature>
<dbReference type="InterPro" id="IPR036259">
    <property type="entry name" value="MFS_trans_sf"/>
</dbReference>
<evidence type="ECO:0000256" key="7">
    <source>
        <dbReference type="SAM" id="Phobius"/>
    </source>
</evidence>
<evidence type="ECO:0000256" key="6">
    <source>
        <dbReference type="SAM" id="MobiDB-lite"/>
    </source>
</evidence>
<evidence type="ECO:0000256" key="4">
    <source>
        <dbReference type="ARBA" id="ARBA00022989"/>
    </source>
</evidence>
<protein>
    <recommendedName>
        <fullName evidence="8">Calcium-regulated actin-bundling protein C-terminal domain-containing protein</fullName>
    </recommendedName>
</protein>
<evidence type="ECO:0000256" key="5">
    <source>
        <dbReference type="ARBA" id="ARBA00023136"/>
    </source>
</evidence>
<keyword evidence="5 7" id="KW-0472">Membrane</keyword>
<feature type="region of interest" description="Disordered" evidence="6">
    <location>
        <begin position="1"/>
        <end position="33"/>
    </location>
</feature>
<dbReference type="Pfam" id="PF00083">
    <property type="entry name" value="Sugar_tr"/>
    <property type="match status" value="1"/>
</dbReference>
<comment type="subcellular location">
    <subcellularLocation>
        <location evidence="1">Membrane</location>
        <topology evidence="1">Multi-pass membrane protein</topology>
    </subcellularLocation>
</comment>
<dbReference type="PROSITE" id="PS00018">
    <property type="entry name" value="EF_HAND_1"/>
    <property type="match status" value="1"/>
</dbReference>
<evidence type="ECO:0000256" key="1">
    <source>
        <dbReference type="ARBA" id="ARBA00004141"/>
    </source>
</evidence>
<evidence type="ECO:0000259" key="8">
    <source>
        <dbReference type="Pfam" id="PF18060"/>
    </source>
</evidence>
<feature type="transmembrane region" description="Helical" evidence="7">
    <location>
        <begin position="592"/>
        <end position="620"/>
    </location>
</feature>
<feature type="transmembrane region" description="Helical" evidence="7">
    <location>
        <begin position="475"/>
        <end position="497"/>
    </location>
</feature>
<comment type="caution">
    <text evidence="9">The sequence shown here is derived from an EMBL/GenBank/DDBJ whole genome shotgun (WGS) entry which is preliminary data.</text>
</comment>
<feature type="transmembrane region" description="Helical" evidence="7">
    <location>
        <begin position="249"/>
        <end position="272"/>
    </location>
</feature>
<feature type="transmembrane region" description="Helical" evidence="7">
    <location>
        <begin position="440"/>
        <end position="463"/>
    </location>
</feature>
<evidence type="ECO:0000256" key="2">
    <source>
        <dbReference type="ARBA" id="ARBA00022448"/>
    </source>
</evidence>
<dbReference type="Pfam" id="PF18060">
    <property type="entry name" value="F_actin_bund_C"/>
    <property type="match status" value="1"/>
</dbReference>
<feature type="compositionally biased region" description="Basic and acidic residues" evidence="6">
    <location>
        <begin position="171"/>
        <end position="195"/>
    </location>
</feature>
<keyword evidence="10" id="KW-1185">Reference proteome</keyword>
<dbReference type="InterPro" id="IPR040810">
    <property type="entry name" value="F_actin_bund_C"/>
</dbReference>
<accession>A0ABR1FGR1</accession>
<evidence type="ECO:0000313" key="9">
    <source>
        <dbReference type="EMBL" id="KAK7230503.1"/>
    </source>
</evidence>